<evidence type="ECO:0000313" key="16">
    <source>
        <dbReference type="Proteomes" id="UP000182142"/>
    </source>
</evidence>
<dbReference type="SMART" id="SM00385">
    <property type="entry name" value="CYCLIN"/>
    <property type="match status" value="2"/>
</dbReference>
<dbReference type="PANTHER" id="PTHR11618:SF4">
    <property type="entry name" value="TRANSCRIPTION FACTOR IIIB 90 KDA SUBUNIT"/>
    <property type="match status" value="1"/>
</dbReference>
<keyword evidence="6" id="KW-0805">Transcription regulation</keyword>
<feature type="compositionally biased region" description="Basic and acidic residues" evidence="11">
    <location>
        <begin position="749"/>
        <end position="762"/>
    </location>
</feature>
<dbReference type="OrthoDB" id="511529at2759"/>
<keyword evidence="7" id="KW-0010">Activator</keyword>
<dbReference type="AlphaFoldDB" id="A0A1A7VLN3"/>
<dbReference type="EMBL" id="CWHR02000005">
    <property type="protein sequence ID" value="SBO23130.1"/>
    <property type="molecule type" value="Genomic_DNA"/>
</dbReference>
<dbReference type="FunFam" id="1.10.472.10:FF:000007">
    <property type="entry name" value="Transcription factor IIIB 90 kDa subunit"/>
    <property type="match status" value="1"/>
</dbReference>
<accession>A0A1A7VLN3</accession>
<evidence type="ECO:0000256" key="9">
    <source>
        <dbReference type="ARBA" id="ARBA00023242"/>
    </source>
</evidence>
<evidence type="ECO:0000256" key="11">
    <source>
        <dbReference type="SAM" id="MobiDB-lite"/>
    </source>
</evidence>
<sequence length="796" mass="88982">MVGQFVPASGNKSFILSWGVRESRELSLQKGYINIQKIAEHLHLSTQHVESAQRIYLMALQRNFTMGRNNSYVAASCLYTICRREKSPVMLIDFSDILQTPVKPLGKTFLKLLRLLHISVPNIDPSLYLERFAHKLNLKNDIYKVTYTGIKLIQAMTRDWICTGRRPTGLCGAALLISTRMHGIFVHSNTIANIVRISNPTIIKRLSEFKNTSTAKMKVSDFDKIRLNDLPSNSLPPCVIASKRRKFREDMLRNNKAVSLCDSEEISSTVASAKCGKDSEQHLTNDTYSPNCNEDTFSLSNTINNTNADDVINADDAPNALSYNNLTLLDSRSSCNGMEDATTTECSVNGGGSTRGMGRTGELNSTISSCLPGGSILGGSQTGDDVENLTTNGINVEEICNENPEGNDLDELAKKIINTIDVEKQSSILKVNVSSLHMNNSHCDGSDSEEASEKEKIQFSHSNKQWRVKKENDQIDNPAIQSTVSIATINHLSHLESCLTTPMISPQKFIPSNGTYKNGKCTNGTCTNGTCTNGKCTNGSLSSVQSEKQNMSKAIQSHDNKNGALSKKVLHNDPEMGDRLDSLNNDPETTYSSTLKETFNSELSHLLNEVDDLNILEYANNAKENKLLHEPNDMHKDDVDHVSSIMSDFNYFFENNSNTVESQPPNATDIPSDASVEQFNESLSDFYDSEIENIILSEKERKRKMLIWDDMMKSYFPQYYKQFKKQKKKRSSYHTDLVGADKSKKKKKKEQEQEQNDHHPLDEQTTGESVIMALEKSDKSMSTKMNYDVLKSLFSS</sequence>
<gene>
    <name evidence="13" type="ORF">PKNA1_C2_1232800</name>
    <name evidence="14" type="ORF">PKNA1_H1_1232800</name>
</gene>
<keyword evidence="5" id="KW-0862">Zinc</keyword>
<dbReference type="PRINTS" id="PR00685">
    <property type="entry name" value="TIFACTORIIB"/>
</dbReference>
<reference evidence="15 16" key="1">
    <citation type="submission" date="2016-05" db="EMBL/GenBank/DDBJ databases">
        <authorList>
            <person name="Sharaf H."/>
        </authorList>
    </citation>
    <scope>NUCLEOTIDE SEQUENCE [LARGE SCALE GENOMIC DNA]</scope>
    <source>
        <strain evidence="15 16">H</strain>
    </source>
</reference>
<dbReference type="CDD" id="cd20554">
    <property type="entry name" value="CYCLIN_TFIIIB90_rpt2"/>
    <property type="match status" value="1"/>
</dbReference>
<dbReference type="GO" id="GO:0001006">
    <property type="term" value="F:RNA polymerase III type 3 promoter sequence-specific DNA binding"/>
    <property type="evidence" value="ECO:0007669"/>
    <property type="project" value="TreeGrafter"/>
</dbReference>
<evidence type="ECO:0000259" key="12">
    <source>
        <dbReference type="SMART" id="SM00385"/>
    </source>
</evidence>
<dbReference type="Gene3D" id="1.20.5.650">
    <property type="entry name" value="Single helix bin"/>
    <property type="match status" value="1"/>
</dbReference>
<reference evidence="13" key="2">
    <citation type="submission" date="2016-05" db="EMBL/GenBank/DDBJ databases">
        <authorList>
            <person name="Lavstsen T."/>
            <person name="Jespersen J.S."/>
        </authorList>
    </citation>
    <scope>NUCLEOTIDE SEQUENCE [LARGE SCALE GENOMIC DNA]</scope>
</reference>
<name>A0A1A7VLN3_PLAKH</name>
<dbReference type="SUPFAM" id="SSF47954">
    <property type="entry name" value="Cyclin-like"/>
    <property type="match status" value="2"/>
</dbReference>
<dbReference type="InterPro" id="IPR013763">
    <property type="entry name" value="Cyclin-like_dom"/>
</dbReference>
<evidence type="ECO:0000256" key="7">
    <source>
        <dbReference type="ARBA" id="ARBA00023159"/>
    </source>
</evidence>
<dbReference type="Pfam" id="PF07741">
    <property type="entry name" value="BRF1"/>
    <property type="match status" value="1"/>
</dbReference>
<evidence type="ECO:0000256" key="5">
    <source>
        <dbReference type="ARBA" id="ARBA00022833"/>
    </source>
</evidence>
<evidence type="ECO:0000256" key="3">
    <source>
        <dbReference type="ARBA" id="ARBA00022723"/>
    </source>
</evidence>
<dbReference type="EMBL" id="CWHQ02000006">
    <property type="protein sequence ID" value="SBO22770.1"/>
    <property type="molecule type" value="Genomic_DNA"/>
</dbReference>
<evidence type="ECO:0000256" key="8">
    <source>
        <dbReference type="ARBA" id="ARBA00023163"/>
    </source>
</evidence>
<dbReference type="GO" id="GO:0017025">
    <property type="term" value="F:TBP-class protein binding"/>
    <property type="evidence" value="ECO:0007669"/>
    <property type="project" value="InterPro"/>
</dbReference>
<dbReference type="GO" id="GO:0000126">
    <property type="term" value="C:transcription factor TFIIIB complex"/>
    <property type="evidence" value="ECO:0007669"/>
    <property type="project" value="TreeGrafter"/>
</dbReference>
<keyword evidence="8" id="KW-0804">Transcription</keyword>
<evidence type="ECO:0000256" key="6">
    <source>
        <dbReference type="ARBA" id="ARBA00023015"/>
    </source>
</evidence>
<evidence type="ECO:0000256" key="1">
    <source>
        <dbReference type="ARBA" id="ARBA00004123"/>
    </source>
</evidence>
<dbReference type="GO" id="GO:0070897">
    <property type="term" value="P:transcription preinitiation complex assembly"/>
    <property type="evidence" value="ECO:0007669"/>
    <property type="project" value="InterPro"/>
</dbReference>
<dbReference type="CDD" id="cd20553">
    <property type="entry name" value="CYCLIN_TFIIIB90_rpt1"/>
    <property type="match status" value="1"/>
</dbReference>
<dbReference type="GO" id="GO:0097550">
    <property type="term" value="C:transcription preinitiation complex"/>
    <property type="evidence" value="ECO:0007669"/>
    <property type="project" value="TreeGrafter"/>
</dbReference>
<dbReference type="InterPro" id="IPR011665">
    <property type="entry name" value="BRF1_TBP-bd_dom"/>
</dbReference>
<dbReference type="InterPro" id="IPR013150">
    <property type="entry name" value="TFIIB_cyclin"/>
</dbReference>
<dbReference type="GO" id="GO:0008270">
    <property type="term" value="F:zinc ion binding"/>
    <property type="evidence" value="ECO:0007669"/>
    <property type="project" value="UniProtKB-KW"/>
</dbReference>
<dbReference type="Pfam" id="PF00382">
    <property type="entry name" value="TFIIB"/>
    <property type="match status" value="2"/>
</dbReference>
<protein>
    <recommendedName>
        <fullName evidence="10">B-related factor 1</fullName>
    </recommendedName>
</protein>
<dbReference type="InterPro" id="IPR000812">
    <property type="entry name" value="TFIIB"/>
</dbReference>
<feature type="domain" description="Cyclin-like" evidence="12">
    <location>
        <begin position="33"/>
        <end position="114"/>
    </location>
</feature>
<keyword evidence="4" id="KW-0863">Zinc-finger</keyword>
<evidence type="ECO:0000313" key="14">
    <source>
        <dbReference type="EMBL" id="SBO23130.1"/>
    </source>
</evidence>
<evidence type="ECO:0000313" key="15">
    <source>
        <dbReference type="Proteomes" id="UP000182128"/>
    </source>
</evidence>
<evidence type="ECO:0000256" key="4">
    <source>
        <dbReference type="ARBA" id="ARBA00022771"/>
    </source>
</evidence>
<proteinExistence type="inferred from homology"/>
<comment type="similarity">
    <text evidence="2">Belongs to the TFIIB family.</text>
</comment>
<dbReference type="InterPro" id="IPR036915">
    <property type="entry name" value="Cyclin-like_sf"/>
</dbReference>
<evidence type="ECO:0000256" key="2">
    <source>
        <dbReference type="ARBA" id="ARBA00010857"/>
    </source>
</evidence>
<dbReference type="Proteomes" id="UP000182142">
    <property type="component" value="Unassembled WGS sequence"/>
</dbReference>
<dbReference type="GO" id="GO:0000995">
    <property type="term" value="F:RNA polymerase III general transcription initiation factor activity"/>
    <property type="evidence" value="ECO:0007669"/>
    <property type="project" value="TreeGrafter"/>
</dbReference>
<comment type="subcellular location">
    <subcellularLocation>
        <location evidence="1">Nucleus</location>
    </subcellularLocation>
</comment>
<keyword evidence="3" id="KW-0479">Metal-binding</keyword>
<dbReference type="GO" id="GO:0005634">
    <property type="term" value="C:nucleus"/>
    <property type="evidence" value="ECO:0007669"/>
    <property type="project" value="UniProtKB-SubCell"/>
</dbReference>
<feature type="domain" description="Cyclin-like" evidence="12">
    <location>
        <begin position="127"/>
        <end position="211"/>
    </location>
</feature>
<keyword evidence="9" id="KW-0539">Nucleus</keyword>
<organism evidence="13 15">
    <name type="scientific">Plasmodium knowlesi (strain H)</name>
    <dbReference type="NCBI Taxonomy" id="5851"/>
    <lineage>
        <taxon>Eukaryota</taxon>
        <taxon>Sar</taxon>
        <taxon>Alveolata</taxon>
        <taxon>Apicomplexa</taxon>
        <taxon>Aconoidasida</taxon>
        <taxon>Haemosporida</taxon>
        <taxon>Plasmodiidae</taxon>
        <taxon>Plasmodium</taxon>
        <taxon>Plasmodium (Plasmodium)</taxon>
    </lineage>
</organism>
<dbReference type="Proteomes" id="UP000182128">
    <property type="component" value="Unassembled WGS sequence"/>
</dbReference>
<evidence type="ECO:0000256" key="10">
    <source>
        <dbReference type="ARBA" id="ARBA00031009"/>
    </source>
</evidence>
<dbReference type="Gene3D" id="1.10.472.10">
    <property type="entry name" value="Cyclin-like"/>
    <property type="match status" value="2"/>
</dbReference>
<dbReference type="PANTHER" id="PTHR11618">
    <property type="entry name" value="TRANSCRIPTION INITIATION FACTOR IIB-RELATED"/>
    <property type="match status" value="1"/>
</dbReference>
<feature type="region of interest" description="Disordered" evidence="11">
    <location>
        <begin position="730"/>
        <end position="777"/>
    </location>
</feature>
<dbReference type="FunFam" id="1.10.472.10:FF:000002">
    <property type="entry name" value="Transcription factor IIIB 90 kDa subunit"/>
    <property type="match status" value="1"/>
</dbReference>
<dbReference type="VEuPathDB" id="PlasmoDB:PKNH_1232800"/>
<evidence type="ECO:0000313" key="13">
    <source>
        <dbReference type="EMBL" id="SBO22770.1"/>
    </source>
</evidence>